<protein>
    <submittedName>
        <fullName evidence="1">Uncharacterized protein</fullName>
    </submittedName>
</protein>
<reference evidence="1" key="1">
    <citation type="submission" date="2021-02" db="EMBL/GenBank/DDBJ databases">
        <authorList>
            <person name="Nowell W R."/>
        </authorList>
    </citation>
    <scope>NUCLEOTIDE SEQUENCE</scope>
</reference>
<dbReference type="Proteomes" id="UP000681722">
    <property type="component" value="Unassembled WGS sequence"/>
</dbReference>
<evidence type="ECO:0000313" key="1">
    <source>
        <dbReference type="EMBL" id="CAF1565016.1"/>
    </source>
</evidence>
<name>A0A815Y1X7_9BILA</name>
<dbReference type="Proteomes" id="UP000663829">
    <property type="component" value="Unassembled WGS sequence"/>
</dbReference>
<keyword evidence="3" id="KW-1185">Reference proteome</keyword>
<evidence type="ECO:0000313" key="3">
    <source>
        <dbReference type="Proteomes" id="UP000663829"/>
    </source>
</evidence>
<organism evidence="1 3">
    <name type="scientific">Didymodactylos carnosus</name>
    <dbReference type="NCBI Taxonomy" id="1234261"/>
    <lineage>
        <taxon>Eukaryota</taxon>
        <taxon>Metazoa</taxon>
        <taxon>Spiralia</taxon>
        <taxon>Gnathifera</taxon>
        <taxon>Rotifera</taxon>
        <taxon>Eurotatoria</taxon>
        <taxon>Bdelloidea</taxon>
        <taxon>Philodinida</taxon>
        <taxon>Philodinidae</taxon>
        <taxon>Didymodactylos</taxon>
    </lineage>
</organism>
<proteinExistence type="predicted"/>
<comment type="caution">
    <text evidence="1">The sequence shown here is derived from an EMBL/GenBank/DDBJ whole genome shotgun (WGS) entry which is preliminary data.</text>
</comment>
<dbReference type="EMBL" id="CAJOBC010094677">
    <property type="protein sequence ID" value="CAF4426960.1"/>
    <property type="molecule type" value="Genomic_DNA"/>
</dbReference>
<sequence>MFKEIVTKYLDSNKDLATATLRLLELLNLENDEKSIETAEELFRIHVVKRKSRLRDWQQHHRSTSWYAEEVPVESLFLQLATDNQNDDDDDNELGPTQYLGSTTKFSELTLEQKRYRTKNITETLQSAAANNNLSMNQLIGYLLYRVNYHSNRMPAAVGQTMEASGDFTATAKLSVDETIAIQAKMVTELEKPNF</sequence>
<dbReference type="AlphaFoldDB" id="A0A815Y1X7"/>
<gene>
    <name evidence="1" type="ORF">GPM918_LOCUS40019</name>
    <name evidence="2" type="ORF">SRO942_LOCUS40928</name>
</gene>
<accession>A0A815Y1X7</accession>
<evidence type="ECO:0000313" key="2">
    <source>
        <dbReference type="EMBL" id="CAF4426960.1"/>
    </source>
</evidence>
<dbReference type="EMBL" id="CAJNOQ010028902">
    <property type="protein sequence ID" value="CAF1565016.1"/>
    <property type="molecule type" value="Genomic_DNA"/>
</dbReference>